<sequence>MIRDIWTPAVCWSEYDPLKRVVLCPPHHLRIDQVINQVQARFREEGIDTRRAEEQHHALVETLHRFGVDVILLNPDPSYPDQVFTRDIGFTLGPRLFVSKMGEEIRQGEERALTEWLIRSHIPYHLIRSGSIEGGDVMIDQGTVWVGDSGRTSRQAMEELRRELPDMEVISLPFPAKYLHLDCVLNILSPEEALIFPPAFRKEDLERLAARYDLIQVDEEEQFTLGANILSLGNRTLLSLPVNPRVNKAMRRRGLTVIEVDLSEIIKSGGSFRCCTLPLVREAARVKRIPLI</sequence>
<evidence type="ECO:0008006" key="3">
    <source>
        <dbReference type="Google" id="ProtNLM"/>
    </source>
</evidence>
<protein>
    <recommendedName>
        <fullName evidence="3">N-Dimethylarginine dimethylaminohydrolase</fullName>
    </recommendedName>
</protein>
<dbReference type="Pfam" id="PF19420">
    <property type="entry name" value="DDAH_eukar"/>
    <property type="match status" value="1"/>
</dbReference>
<accession>A0A8J2VI74</accession>
<dbReference type="GO" id="GO:0016990">
    <property type="term" value="F:arginine deiminase activity"/>
    <property type="evidence" value="ECO:0007669"/>
    <property type="project" value="TreeGrafter"/>
</dbReference>
<dbReference type="PANTHER" id="PTHR47271:SF2">
    <property type="entry name" value="ARGININE DEIMINASE"/>
    <property type="match status" value="1"/>
</dbReference>
<dbReference type="RefSeq" id="WP_188647200.1">
    <property type="nucleotide sequence ID" value="NZ_BMHQ01000004.1"/>
</dbReference>
<reference evidence="1" key="2">
    <citation type="submission" date="2020-09" db="EMBL/GenBank/DDBJ databases">
        <authorList>
            <person name="Sun Q."/>
            <person name="Zhou Y."/>
        </authorList>
    </citation>
    <scope>NUCLEOTIDE SEQUENCE</scope>
    <source>
        <strain evidence="1">CGMCC 1.15179</strain>
    </source>
</reference>
<dbReference type="Gene3D" id="3.75.10.10">
    <property type="entry name" value="L-arginine/glycine Amidinotransferase, Chain A"/>
    <property type="match status" value="1"/>
</dbReference>
<proteinExistence type="predicted"/>
<name>A0A8J2VI74_9BACL</name>
<evidence type="ECO:0000313" key="1">
    <source>
        <dbReference type="EMBL" id="GGE13872.1"/>
    </source>
</evidence>
<dbReference type="PANTHER" id="PTHR47271">
    <property type="entry name" value="ARGININE DEIMINASE"/>
    <property type="match status" value="1"/>
</dbReference>
<dbReference type="Proteomes" id="UP000625210">
    <property type="component" value="Unassembled WGS sequence"/>
</dbReference>
<dbReference type="GO" id="GO:0019546">
    <property type="term" value="P:L-arginine deiminase pathway"/>
    <property type="evidence" value="ECO:0007669"/>
    <property type="project" value="TreeGrafter"/>
</dbReference>
<evidence type="ECO:0000313" key="2">
    <source>
        <dbReference type="Proteomes" id="UP000625210"/>
    </source>
</evidence>
<dbReference type="AlphaFoldDB" id="A0A8J2VI74"/>
<keyword evidence="2" id="KW-1185">Reference proteome</keyword>
<dbReference type="EMBL" id="BMHQ01000004">
    <property type="protein sequence ID" value="GGE13872.1"/>
    <property type="molecule type" value="Genomic_DNA"/>
</dbReference>
<gene>
    <name evidence="1" type="primary">ykgA</name>
    <name evidence="1" type="ORF">GCM10011571_14180</name>
</gene>
<reference evidence="1" key="1">
    <citation type="journal article" date="2014" name="Int. J. Syst. Evol. Microbiol.">
        <title>Complete genome sequence of Corynebacterium casei LMG S-19264T (=DSM 44701T), isolated from a smear-ripened cheese.</title>
        <authorList>
            <consortium name="US DOE Joint Genome Institute (JGI-PGF)"/>
            <person name="Walter F."/>
            <person name="Albersmeier A."/>
            <person name="Kalinowski J."/>
            <person name="Ruckert C."/>
        </authorList>
    </citation>
    <scope>NUCLEOTIDE SEQUENCE</scope>
    <source>
        <strain evidence="1">CGMCC 1.15179</strain>
    </source>
</reference>
<organism evidence="1 2">
    <name type="scientific">Marinithermofilum abyssi</name>
    <dbReference type="NCBI Taxonomy" id="1571185"/>
    <lineage>
        <taxon>Bacteria</taxon>
        <taxon>Bacillati</taxon>
        <taxon>Bacillota</taxon>
        <taxon>Bacilli</taxon>
        <taxon>Bacillales</taxon>
        <taxon>Thermoactinomycetaceae</taxon>
        <taxon>Marinithermofilum</taxon>
    </lineage>
</organism>
<dbReference type="SUPFAM" id="SSF55909">
    <property type="entry name" value="Pentein"/>
    <property type="match status" value="1"/>
</dbReference>
<comment type="caution">
    <text evidence="1">The sequence shown here is derived from an EMBL/GenBank/DDBJ whole genome shotgun (WGS) entry which is preliminary data.</text>
</comment>